<accession>A0A9N8W8E9</accession>
<keyword evidence="3" id="KW-1185">Reference proteome</keyword>
<keyword evidence="1" id="KW-0812">Transmembrane</keyword>
<sequence length="312" mass="36335">MSYDQTTTLASSSARPLLPSYDEALASEDDGENQSLLQTDYSKTSYTDTNVVVDIHGQENAMTDEFSAPPAYSLSDASYERSNEGVVSHDSKINKDIESLHRFFLAHNDMPEMAITIHGYHEETTVHYHTHTDANGHTRTDTTHDSREVTDFHFTLDLTEYIIPRGMITVCGQKGQPAKDLRELLQEYIDHKNKLKEIKMKKVVVWDYTSLTRAITYAIRQQGYHNQVRVTFPMRNHMVEVYDDNKLSRFAHSKWTRFLCFISCLWIIFLPLSWLYKKSFNRQIESMFVMKITPREWFNANVNTIVNNVRWV</sequence>
<keyword evidence="1" id="KW-1133">Transmembrane helix</keyword>
<feature type="transmembrane region" description="Helical" evidence="1">
    <location>
        <begin position="255"/>
        <end position="276"/>
    </location>
</feature>
<evidence type="ECO:0000313" key="2">
    <source>
        <dbReference type="EMBL" id="CAG8477838.1"/>
    </source>
</evidence>
<dbReference type="OrthoDB" id="203796at2759"/>
<proteinExistence type="predicted"/>
<reference evidence="2" key="1">
    <citation type="submission" date="2021-06" db="EMBL/GenBank/DDBJ databases">
        <authorList>
            <person name="Kallberg Y."/>
            <person name="Tangrot J."/>
            <person name="Rosling A."/>
        </authorList>
    </citation>
    <scope>NUCLEOTIDE SEQUENCE</scope>
    <source>
        <strain evidence="2">IA702</strain>
    </source>
</reference>
<dbReference type="EMBL" id="CAJVPJ010000102">
    <property type="protein sequence ID" value="CAG8477838.1"/>
    <property type="molecule type" value="Genomic_DNA"/>
</dbReference>
<evidence type="ECO:0000256" key="1">
    <source>
        <dbReference type="SAM" id="Phobius"/>
    </source>
</evidence>
<dbReference type="AlphaFoldDB" id="A0A9N8W8E9"/>
<evidence type="ECO:0000313" key="3">
    <source>
        <dbReference type="Proteomes" id="UP000789572"/>
    </source>
</evidence>
<dbReference type="Proteomes" id="UP000789572">
    <property type="component" value="Unassembled WGS sequence"/>
</dbReference>
<organism evidence="2 3">
    <name type="scientific">Paraglomus occultum</name>
    <dbReference type="NCBI Taxonomy" id="144539"/>
    <lineage>
        <taxon>Eukaryota</taxon>
        <taxon>Fungi</taxon>
        <taxon>Fungi incertae sedis</taxon>
        <taxon>Mucoromycota</taxon>
        <taxon>Glomeromycotina</taxon>
        <taxon>Glomeromycetes</taxon>
        <taxon>Paraglomerales</taxon>
        <taxon>Paraglomeraceae</taxon>
        <taxon>Paraglomus</taxon>
    </lineage>
</organism>
<gene>
    <name evidence="2" type="ORF">POCULU_LOCUS1377</name>
</gene>
<dbReference type="PANTHER" id="PTHR37848">
    <property type="entry name" value="EXPRESSED PROTEIN"/>
    <property type="match status" value="1"/>
</dbReference>
<comment type="caution">
    <text evidence="2">The sequence shown here is derived from an EMBL/GenBank/DDBJ whole genome shotgun (WGS) entry which is preliminary data.</text>
</comment>
<dbReference type="PANTHER" id="PTHR37848:SF1">
    <property type="entry name" value="SUN DOMAIN-CONTAINING PROTEIN"/>
    <property type="match status" value="1"/>
</dbReference>
<keyword evidence="1" id="KW-0472">Membrane</keyword>
<name>A0A9N8W8E9_9GLOM</name>
<protein>
    <submittedName>
        <fullName evidence="2">4620_t:CDS:1</fullName>
    </submittedName>
</protein>